<dbReference type="PRINTS" id="PR00420">
    <property type="entry name" value="RNGMNOXGNASE"/>
</dbReference>
<protein>
    <submittedName>
        <fullName evidence="2">2-polyprenyl-6-methoxyphenol hydroxylase</fullName>
    </submittedName>
</protein>
<dbReference type="RefSeq" id="WP_142928880.1">
    <property type="nucleotide sequence ID" value="NZ_ML660101.1"/>
</dbReference>
<dbReference type="PANTHER" id="PTHR47469:SF2">
    <property type="entry name" value="OS06G0597600 PROTEIN"/>
    <property type="match status" value="1"/>
</dbReference>
<dbReference type="OrthoDB" id="9782160at2"/>
<sequence>MSQHKVSQSKPQPGKAIVIGGSLGGLFAGNMLRSMGWDVHIYERSTHDLDSRGGGIVLQPDVVEVFRRSGIDIASIDLGVDSSYRTVFNPDGSIQSQHPARQTQTSWSLIYTTMKNTFGDTYYHKGKKLIAIQQDKTTAQVNARFDDGSEASGDLLIGADGNGSTVRQLLWPDAKPTYAGYLAWRGLVRERDIPAVAADGLVGDFAFANNKGSHMLGYLVPGDNNDTREGHRYYNWVWYRVAGDAQLKDIMTDKAGNYRGFSIPEGKLTERWRAHVYSEAEIFLPPNFAAMVNATAEPFGQAIRDLTVDRMVNGRVILLGDAAFIPRPHTAASTAKAAANAIALAEALKRFPDNIDQALLAWEPQQLSLGKHLYRQGTETGNYLLFHH</sequence>
<dbReference type="InterPro" id="IPR053212">
    <property type="entry name" value="DHP_3-monooxygenase"/>
</dbReference>
<evidence type="ECO:0000313" key="2">
    <source>
        <dbReference type="EMBL" id="TQV70779.1"/>
    </source>
</evidence>
<dbReference type="InterPro" id="IPR036188">
    <property type="entry name" value="FAD/NAD-bd_sf"/>
</dbReference>
<dbReference type="NCBIfam" id="NF005566">
    <property type="entry name" value="PRK07236.1"/>
    <property type="match status" value="1"/>
</dbReference>
<dbReference type="Gene3D" id="3.50.50.60">
    <property type="entry name" value="FAD/NAD(P)-binding domain"/>
    <property type="match status" value="2"/>
</dbReference>
<dbReference type="Pfam" id="PF22607">
    <property type="entry name" value="FAD_binding-like"/>
    <property type="match status" value="1"/>
</dbReference>
<gene>
    <name evidence="2" type="ORF">FKG94_20855</name>
</gene>
<dbReference type="PANTHER" id="PTHR47469">
    <property type="entry name" value="MONOOXYGENASE-LIKE"/>
    <property type="match status" value="1"/>
</dbReference>
<reference evidence="2 3" key="1">
    <citation type="submission" date="2019-06" db="EMBL/GenBank/DDBJ databases">
        <title>Whole genome sequence for Cellvibrionaceae sp. R142.</title>
        <authorList>
            <person name="Wang G."/>
        </authorList>
    </citation>
    <scope>NUCLEOTIDE SEQUENCE [LARGE SCALE GENOMIC DNA]</scope>
    <source>
        <strain evidence="2 3">R142</strain>
    </source>
</reference>
<dbReference type="AlphaFoldDB" id="A0A545T0S2"/>
<dbReference type="InterPro" id="IPR054707">
    <property type="entry name" value="DhpH_subs-bd"/>
</dbReference>
<name>A0A545T0S2_9GAMM</name>
<keyword evidence="3" id="KW-1185">Reference proteome</keyword>
<proteinExistence type="predicted"/>
<evidence type="ECO:0000313" key="3">
    <source>
        <dbReference type="Proteomes" id="UP000319732"/>
    </source>
</evidence>
<organism evidence="2 3">
    <name type="scientific">Exilibacterium tricleocarpae</name>
    <dbReference type="NCBI Taxonomy" id="2591008"/>
    <lineage>
        <taxon>Bacteria</taxon>
        <taxon>Pseudomonadati</taxon>
        <taxon>Pseudomonadota</taxon>
        <taxon>Gammaproteobacteria</taxon>
        <taxon>Cellvibrionales</taxon>
        <taxon>Cellvibrionaceae</taxon>
        <taxon>Exilibacterium</taxon>
    </lineage>
</organism>
<feature type="domain" description="2,6-dihydroxypyridine 3-monooxygenase substrate binding" evidence="1">
    <location>
        <begin position="178"/>
        <end position="305"/>
    </location>
</feature>
<dbReference type="Proteomes" id="UP000319732">
    <property type="component" value="Unassembled WGS sequence"/>
</dbReference>
<dbReference type="SUPFAM" id="SSF54373">
    <property type="entry name" value="FAD-linked reductases, C-terminal domain"/>
    <property type="match status" value="1"/>
</dbReference>
<comment type="caution">
    <text evidence="2">The sequence shown here is derived from an EMBL/GenBank/DDBJ whole genome shotgun (WGS) entry which is preliminary data.</text>
</comment>
<accession>A0A545T0S2</accession>
<dbReference type="EMBL" id="VHSG01000023">
    <property type="protein sequence ID" value="TQV70779.1"/>
    <property type="molecule type" value="Genomic_DNA"/>
</dbReference>
<dbReference type="SUPFAM" id="SSF51905">
    <property type="entry name" value="FAD/NAD(P)-binding domain"/>
    <property type="match status" value="1"/>
</dbReference>
<evidence type="ECO:0000259" key="1">
    <source>
        <dbReference type="Pfam" id="PF22607"/>
    </source>
</evidence>